<dbReference type="HOGENOM" id="CLU_752382_0_0_1"/>
<protein>
    <recommendedName>
        <fullName evidence="3">F-box domain-containing protein</fullName>
    </recommendedName>
</protein>
<name>A0A0D0CTR0_9AGAR</name>
<dbReference type="OrthoDB" id="3232644at2759"/>
<dbReference type="AlphaFoldDB" id="A0A0D0CTR0"/>
<evidence type="ECO:0000313" key="2">
    <source>
        <dbReference type="Proteomes" id="UP000053593"/>
    </source>
</evidence>
<proteinExistence type="predicted"/>
<dbReference type="EMBL" id="KN834781">
    <property type="protein sequence ID" value="KIK59163.1"/>
    <property type="molecule type" value="Genomic_DNA"/>
</dbReference>
<keyword evidence="2" id="KW-1185">Reference proteome</keyword>
<gene>
    <name evidence="1" type="ORF">GYMLUDRAFT_86080</name>
</gene>
<sequence>MTTVVKSLAKISYAASHPQVQLPELPEEIWVKILRMACGIGRLEETPKLLSFPKSLPPKLLRKNMRFQRRIILVCKAWYRIARPFLYEEIAVLDQSKLHKLLDILNQTSLGSYTKRIDVFFSTYLPPADKEDRYMVEFTAILRCLPNLRVLVYDPGDPLVHIPASLRTEISRLPDLKVLSASGAFSFAWDDNCVVATNRSLRTATFPLIPCLFPPNQMLWTEAVVNRILPNLSQIYVRDFLPSAFHARYVSGSLPSVTSLLIFKDANHSLSKLPCFYSIFPRLQYIGLQTTFKAFLREEDVLHQITEFRIVLPDSVHTFGMSFNGRRARYSQYRQVCDILDSMRADGLKVIRFEEQTAEHIINKKSVSALFDELCRKKGWRMEVGDMYV</sequence>
<organism evidence="1 2">
    <name type="scientific">Collybiopsis luxurians FD-317 M1</name>
    <dbReference type="NCBI Taxonomy" id="944289"/>
    <lineage>
        <taxon>Eukaryota</taxon>
        <taxon>Fungi</taxon>
        <taxon>Dikarya</taxon>
        <taxon>Basidiomycota</taxon>
        <taxon>Agaricomycotina</taxon>
        <taxon>Agaricomycetes</taxon>
        <taxon>Agaricomycetidae</taxon>
        <taxon>Agaricales</taxon>
        <taxon>Marasmiineae</taxon>
        <taxon>Omphalotaceae</taxon>
        <taxon>Collybiopsis</taxon>
        <taxon>Collybiopsis luxurians</taxon>
    </lineage>
</organism>
<accession>A0A0D0CTR0</accession>
<evidence type="ECO:0008006" key="3">
    <source>
        <dbReference type="Google" id="ProtNLM"/>
    </source>
</evidence>
<dbReference type="Proteomes" id="UP000053593">
    <property type="component" value="Unassembled WGS sequence"/>
</dbReference>
<evidence type="ECO:0000313" key="1">
    <source>
        <dbReference type="EMBL" id="KIK59163.1"/>
    </source>
</evidence>
<reference evidence="1 2" key="1">
    <citation type="submission" date="2014-04" db="EMBL/GenBank/DDBJ databases">
        <title>Evolutionary Origins and Diversification of the Mycorrhizal Mutualists.</title>
        <authorList>
            <consortium name="DOE Joint Genome Institute"/>
            <consortium name="Mycorrhizal Genomics Consortium"/>
            <person name="Kohler A."/>
            <person name="Kuo A."/>
            <person name="Nagy L.G."/>
            <person name="Floudas D."/>
            <person name="Copeland A."/>
            <person name="Barry K.W."/>
            <person name="Cichocki N."/>
            <person name="Veneault-Fourrey C."/>
            <person name="LaButti K."/>
            <person name="Lindquist E.A."/>
            <person name="Lipzen A."/>
            <person name="Lundell T."/>
            <person name="Morin E."/>
            <person name="Murat C."/>
            <person name="Riley R."/>
            <person name="Ohm R."/>
            <person name="Sun H."/>
            <person name="Tunlid A."/>
            <person name="Henrissat B."/>
            <person name="Grigoriev I.V."/>
            <person name="Hibbett D.S."/>
            <person name="Martin F."/>
        </authorList>
    </citation>
    <scope>NUCLEOTIDE SEQUENCE [LARGE SCALE GENOMIC DNA]</scope>
    <source>
        <strain evidence="1 2">FD-317 M1</strain>
    </source>
</reference>